<keyword evidence="3" id="KW-1185">Reference proteome</keyword>
<organism evidence="2 3">
    <name type="scientific">Psophocarpus tetragonolobus</name>
    <name type="common">Winged bean</name>
    <name type="synonym">Dolichos tetragonolobus</name>
    <dbReference type="NCBI Taxonomy" id="3891"/>
    <lineage>
        <taxon>Eukaryota</taxon>
        <taxon>Viridiplantae</taxon>
        <taxon>Streptophyta</taxon>
        <taxon>Embryophyta</taxon>
        <taxon>Tracheophyta</taxon>
        <taxon>Spermatophyta</taxon>
        <taxon>Magnoliopsida</taxon>
        <taxon>eudicotyledons</taxon>
        <taxon>Gunneridae</taxon>
        <taxon>Pentapetalae</taxon>
        <taxon>rosids</taxon>
        <taxon>fabids</taxon>
        <taxon>Fabales</taxon>
        <taxon>Fabaceae</taxon>
        <taxon>Papilionoideae</taxon>
        <taxon>50 kb inversion clade</taxon>
        <taxon>NPAAA clade</taxon>
        <taxon>indigoferoid/millettioid clade</taxon>
        <taxon>Phaseoleae</taxon>
        <taxon>Psophocarpus</taxon>
    </lineage>
</organism>
<dbReference type="SUPFAM" id="SSF81383">
    <property type="entry name" value="F-box domain"/>
    <property type="match status" value="1"/>
</dbReference>
<dbReference type="Proteomes" id="UP001386955">
    <property type="component" value="Unassembled WGS sequence"/>
</dbReference>
<evidence type="ECO:0000259" key="1">
    <source>
        <dbReference type="Pfam" id="PF00646"/>
    </source>
</evidence>
<dbReference type="Pfam" id="PF00646">
    <property type="entry name" value="F-box"/>
    <property type="match status" value="1"/>
</dbReference>
<sequence>MTFSKCWKWIAKLMQSFFQTPCPCSCSSSSPPVELCNDVLFEIFLRLPPEVLPRFSTINKQSNEIINSPLFQTRYWTQTLGLPRLCGIVYFQRKLTNRRRVALTIEYY</sequence>
<dbReference type="InterPro" id="IPR001810">
    <property type="entry name" value="F-box_dom"/>
</dbReference>
<evidence type="ECO:0000313" key="2">
    <source>
        <dbReference type="EMBL" id="KAK7411019.1"/>
    </source>
</evidence>
<dbReference type="InterPro" id="IPR036047">
    <property type="entry name" value="F-box-like_dom_sf"/>
</dbReference>
<reference evidence="2 3" key="1">
    <citation type="submission" date="2024-01" db="EMBL/GenBank/DDBJ databases">
        <title>The genomes of 5 underutilized Papilionoideae crops provide insights into root nodulation and disease resistanc.</title>
        <authorList>
            <person name="Jiang F."/>
        </authorList>
    </citation>
    <scope>NUCLEOTIDE SEQUENCE [LARGE SCALE GENOMIC DNA]</scope>
    <source>
        <strain evidence="2">DUOXIRENSHENG_FW03</strain>
        <tissue evidence="2">Leaves</tissue>
    </source>
</reference>
<comment type="caution">
    <text evidence="2">The sequence shown here is derived from an EMBL/GenBank/DDBJ whole genome shotgun (WGS) entry which is preliminary data.</text>
</comment>
<dbReference type="AlphaFoldDB" id="A0AAN9SZB7"/>
<evidence type="ECO:0000313" key="3">
    <source>
        <dbReference type="Proteomes" id="UP001386955"/>
    </source>
</evidence>
<accession>A0AAN9SZB7</accession>
<proteinExistence type="predicted"/>
<protein>
    <recommendedName>
        <fullName evidence="1">F-box domain-containing protein</fullName>
    </recommendedName>
</protein>
<gene>
    <name evidence="2" type="ORF">VNO78_02351</name>
</gene>
<feature type="domain" description="F-box" evidence="1">
    <location>
        <begin position="34"/>
        <end position="71"/>
    </location>
</feature>
<dbReference type="EMBL" id="JAYMYS010000001">
    <property type="protein sequence ID" value="KAK7411019.1"/>
    <property type="molecule type" value="Genomic_DNA"/>
</dbReference>
<name>A0AAN9SZB7_PSOTE</name>